<feature type="transmembrane region" description="Helical" evidence="5">
    <location>
        <begin position="374"/>
        <end position="396"/>
    </location>
</feature>
<evidence type="ECO:0000313" key="7">
    <source>
        <dbReference type="Proteomes" id="UP000325440"/>
    </source>
</evidence>
<dbReference type="GO" id="GO:0035348">
    <property type="term" value="P:acetyl-CoA transmembrane transport"/>
    <property type="evidence" value="ECO:0007669"/>
    <property type="project" value="InterPro"/>
</dbReference>
<feature type="transmembrane region" description="Helical" evidence="5">
    <location>
        <begin position="135"/>
        <end position="153"/>
    </location>
</feature>
<dbReference type="PANTHER" id="PTHR12778">
    <property type="entry name" value="SOLUTE CARRIER FAMILY 33 ACETYL-COA TRANSPORTER -RELATED"/>
    <property type="match status" value="1"/>
</dbReference>
<feature type="transmembrane region" description="Helical" evidence="5">
    <location>
        <begin position="37"/>
        <end position="61"/>
    </location>
</feature>
<dbReference type="InterPro" id="IPR004752">
    <property type="entry name" value="AmpG_permease/AT-1"/>
</dbReference>
<dbReference type="Proteomes" id="UP000325440">
    <property type="component" value="Unassembled WGS sequence"/>
</dbReference>
<evidence type="ECO:0000256" key="5">
    <source>
        <dbReference type="SAM" id="Phobius"/>
    </source>
</evidence>
<dbReference type="InterPro" id="IPR036259">
    <property type="entry name" value="MFS_trans_sf"/>
</dbReference>
<sequence>MDSVETTKFITKKEENFVDEDDCEPNKPNLKGDWSNIFLLILLYTIQFIPHGIVISFPIIIQSKKSVTYNQQALFSMVNWVFITKILWSPIIESLYVRKIGRRKSWIITSQYIMGILFFYMAINIDIWIPESEKPNINALVILLSCLFCWANVQDIALDGWSITMLKKNNVGHSATCNSIGLVLGDTICSIFLIILTSEDFCNKYLRTAHGTGGIVTIKGFLYFWSVTFILITTLLWIFKKEKDIKLNDSAKKINIIQSYKIVWSILKKPSVRILVIILFTVKISFVATDHLTILKLIDLGIPKENLSLIKLLMDFCKVIVPLAGSKYTSGPKPMSAVFKIFPLRLLWSITFLILIYYTPNLIKENGIVNVPQYYYIILGLIMGVNEILRFSMAVFKTGFISRISDPLFGGMYIALLNTASNMGPLLSKTVALKMVKVLTFSKCSNDFRNNNYSTSVLKPSCDTNNGNYLVTVDGYYVEVIISMIIGLIWYLSCKKPIKNLQKLSLSHWSIK</sequence>
<dbReference type="OrthoDB" id="6415790at2759"/>
<accession>A0A5E4M7R2</accession>
<evidence type="ECO:0000256" key="4">
    <source>
        <dbReference type="ARBA" id="ARBA00023136"/>
    </source>
</evidence>
<feature type="transmembrane region" description="Helical" evidence="5">
    <location>
        <begin position="216"/>
        <end position="239"/>
    </location>
</feature>
<gene>
    <name evidence="6" type="ORF">CINCED_3A004500</name>
</gene>
<feature type="transmembrane region" description="Helical" evidence="5">
    <location>
        <begin position="408"/>
        <end position="427"/>
    </location>
</feature>
<dbReference type="Pfam" id="PF13000">
    <property type="entry name" value="Acatn"/>
    <property type="match status" value="3"/>
</dbReference>
<dbReference type="SUPFAM" id="SSF103473">
    <property type="entry name" value="MFS general substrate transporter"/>
    <property type="match status" value="1"/>
</dbReference>
<protein>
    <submittedName>
        <fullName evidence="6">Major facilitator superfamily domain,Acetyl-coenzyme A transporter 1</fullName>
    </submittedName>
</protein>
<evidence type="ECO:0000256" key="3">
    <source>
        <dbReference type="ARBA" id="ARBA00022989"/>
    </source>
</evidence>
<dbReference type="GO" id="GO:0016020">
    <property type="term" value="C:membrane"/>
    <property type="evidence" value="ECO:0007669"/>
    <property type="project" value="UniProtKB-SubCell"/>
</dbReference>
<feature type="transmembrane region" description="Helical" evidence="5">
    <location>
        <begin position="174"/>
        <end position="196"/>
    </location>
</feature>
<dbReference type="AlphaFoldDB" id="A0A5E4M7R2"/>
<dbReference type="GO" id="GO:0008521">
    <property type="term" value="F:acetyl-CoA transmembrane transporter activity"/>
    <property type="evidence" value="ECO:0007669"/>
    <property type="project" value="InterPro"/>
</dbReference>
<keyword evidence="4 5" id="KW-0472">Membrane</keyword>
<dbReference type="EMBL" id="CABPRJ010000478">
    <property type="protein sequence ID" value="VVC28211.1"/>
    <property type="molecule type" value="Genomic_DNA"/>
</dbReference>
<organism evidence="6 7">
    <name type="scientific">Cinara cedri</name>
    <dbReference type="NCBI Taxonomy" id="506608"/>
    <lineage>
        <taxon>Eukaryota</taxon>
        <taxon>Metazoa</taxon>
        <taxon>Ecdysozoa</taxon>
        <taxon>Arthropoda</taxon>
        <taxon>Hexapoda</taxon>
        <taxon>Insecta</taxon>
        <taxon>Pterygota</taxon>
        <taxon>Neoptera</taxon>
        <taxon>Paraneoptera</taxon>
        <taxon>Hemiptera</taxon>
        <taxon>Sternorrhyncha</taxon>
        <taxon>Aphidomorpha</taxon>
        <taxon>Aphidoidea</taxon>
        <taxon>Aphididae</taxon>
        <taxon>Lachninae</taxon>
        <taxon>Cinara</taxon>
    </lineage>
</organism>
<dbReference type="PANTHER" id="PTHR12778:SF9">
    <property type="entry name" value="ACETYL-COENZYME A TRANSPORTER 1"/>
    <property type="match status" value="1"/>
</dbReference>
<proteinExistence type="predicted"/>
<feature type="transmembrane region" description="Helical" evidence="5">
    <location>
        <begin position="73"/>
        <end position="91"/>
    </location>
</feature>
<keyword evidence="2 5" id="KW-0812">Transmembrane</keyword>
<reference evidence="6 7" key="1">
    <citation type="submission" date="2019-08" db="EMBL/GenBank/DDBJ databases">
        <authorList>
            <person name="Alioto T."/>
            <person name="Alioto T."/>
            <person name="Gomez Garrido J."/>
        </authorList>
    </citation>
    <scope>NUCLEOTIDE SEQUENCE [LARGE SCALE GENOMIC DNA]</scope>
</reference>
<feature type="transmembrane region" description="Helical" evidence="5">
    <location>
        <begin position="337"/>
        <end position="359"/>
    </location>
</feature>
<dbReference type="InterPro" id="IPR024371">
    <property type="entry name" value="AcetylCoA_trans_1-like"/>
</dbReference>
<keyword evidence="3 5" id="KW-1133">Transmembrane helix</keyword>
<name>A0A5E4M7R2_9HEMI</name>
<evidence type="ECO:0000256" key="2">
    <source>
        <dbReference type="ARBA" id="ARBA00022692"/>
    </source>
</evidence>
<feature type="transmembrane region" description="Helical" evidence="5">
    <location>
        <begin position="475"/>
        <end position="493"/>
    </location>
</feature>
<comment type="subcellular location">
    <subcellularLocation>
        <location evidence="1">Membrane</location>
        <topology evidence="1">Multi-pass membrane protein</topology>
    </subcellularLocation>
</comment>
<feature type="transmembrane region" description="Helical" evidence="5">
    <location>
        <begin position="112"/>
        <end position="129"/>
    </location>
</feature>
<evidence type="ECO:0000256" key="1">
    <source>
        <dbReference type="ARBA" id="ARBA00004141"/>
    </source>
</evidence>
<keyword evidence="7" id="KW-1185">Reference proteome</keyword>
<evidence type="ECO:0000313" key="6">
    <source>
        <dbReference type="EMBL" id="VVC28211.1"/>
    </source>
</evidence>